<evidence type="ECO:0000256" key="5">
    <source>
        <dbReference type="ARBA" id="ARBA00022833"/>
    </source>
</evidence>
<evidence type="ECO:0000313" key="11">
    <source>
        <dbReference type="EMBL" id="MBK8571687.1"/>
    </source>
</evidence>
<dbReference type="EMBL" id="JADKCH010000001">
    <property type="protein sequence ID" value="MBK8571687.1"/>
    <property type="molecule type" value="Genomic_DNA"/>
</dbReference>
<dbReference type="PANTHER" id="PTHR11002">
    <property type="entry name" value="CARBONIC ANHYDRASE"/>
    <property type="match status" value="1"/>
</dbReference>
<name>A0A936K6T2_9BACT</name>
<comment type="function">
    <text evidence="10">Reversible hydration of carbon dioxide.</text>
</comment>
<dbReference type="GO" id="GO:0008270">
    <property type="term" value="F:zinc ion binding"/>
    <property type="evidence" value="ECO:0007669"/>
    <property type="project" value="UniProtKB-UniRule"/>
</dbReference>
<dbReference type="GO" id="GO:0004089">
    <property type="term" value="F:carbonate dehydratase activity"/>
    <property type="evidence" value="ECO:0007669"/>
    <property type="project" value="UniProtKB-UniRule"/>
</dbReference>
<dbReference type="FunFam" id="3.40.1050.10:FF:000003">
    <property type="entry name" value="Carbonic anhydrase"/>
    <property type="match status" value="1"/>
</dbReference>
<feature type="binding site" evidence="9">
    <location>
        <position position="39"/>
    </location>
    <ligand>
        <name>Zn(2+)</name>
        <dbReference type="ChEBI" id="CHEBI:29105"/>
    </ligand>
</feature>
<evidence type="ECO:0000256" key="7">
    <source>
        <dbReference type="ARBA" id="ARBA00031969"/>
    </source>
</evidence>
<organism evidence="11 12">
    <name type="scientific">Candidatus Geothrix odensensis</name>
    <dbReference type="NCBI Taxonomy" id="2954440"/>
    <lineage>
        <taxon>Bacteria</taxon>
        <taxon>Pseudomonadati</taxon>
        <taxon>Acidobacteriota</taxon>
        <taxon>Holophagae</taxon>
        <taxon>Holophagales</taxon>
        <taxon>Holophagaceae</taxon>
        <taxon>Geothrix</taxon>
    </lineage>
</organism>
<dbReference type="InterPro" id="IPR001765">
    <property type="entry name" value="Carbonic_anhydrase"/>
</dbReference>
<dbReference type="SMART" id="SM00947">
    <property type="entry name" value="Pro_CA"/>
    <property type="match status" value="1"/>
</dbReference>
<dbReference type="InterPro" id="IPR036874">
    <property type="entry name" value="Carbonic_anhydrase_sf"/>
</dbReference>
<comment type="similarity">
    <text evidence="1 10">Belongs to the beta-class carbonic anhydrase family.</text>
</comment>
<dbReference type="PANTHER" id="PTHR11002:SF76">
    <property type="entry name" value="CARBONIC ANHYDRASE"/>
    <property type="match status" value="1"/>
</dbReference>
<protein>
    <recommendedName>
        <fullName evidence="3 10">Carbonic anhydrase</fullName>
        <ecNumber evidence="2 10">4.2.1.1</ecNumber>
    </recommendedName>
    <alternativeName>
        <fullName evidence="7 10">Carbonate dehydratase</fullName>
    </alternativeName>
</protein>
<keyword evidence="5 9" id="KW-0862">Zinc</keyword>
<dbReference type="Gene3D" id="3.40.1050.10">
    <property type="entry name" value="Carbonic anhydrase"/>
    <property type="match status" value="1"/>
</dbReference>
<dbReference type="PROSITE" id="PS00704">
    <property type="entry name" value="PROK_CO2_ANHYDRASE_1"/>
    <property type="match status" value="1"/>
</dbReference>
<comment type="cofactor">
    <cofactor evidence="9">
        <name>Zn(2+)</name>
        <dbReference type="ChEBI" id="CHEBI:29105"/>
    </cofactor>
    <text evidence="9">Binds 1 zinc ion per subunit.</text>
</comment>
<evidence type="ECO:0000256" key="9">
    <source>
        <dbReference type="PIRSR" id="PIRSR601765-1"/>
    </source>
</evidence>
<comment type="catalytic activity">
    <reaction evidence="8 10">
        <text>hydrogencarbonate + H(+) = CO2 + H2O</text>
        <dbReference type="Rhea" id="RHEA:10748"/>
        <dbReference type="ChEBI" id="CHEBI:15377"/>
        <dbReference type="ChEBI" id="CHEBI:15378"/>
        <dbReference type="ChEBI" id="CHEBI:16526"/>
        <dbReference type="ChEBI" id="CHEBI:17544"/>
        <dbReference type="EC" id="4.2.1.1"/>
    </reaction>
</comment>
<dbReference type="GO" id="GO:0015976">
    <property type="term" value="P:carbon utilization"/>
    <property type="evidence" value="ECO:0007669"/>
    <property type="project" value="InterPro"/>
</dbReference>
<dbReference type="CDD" id="cd00884">
    <property type="entry name" value="beta_CA_cladeB"/>
    <property type="match status" value="1"/>
</dbReference>
<dbReference type="AlphaFoldDB" id="A0A936K6T2"/>
<keyword evidence="6 10" id="KW-0456">Lyase</keyword>
<evidence type="ECO:0000256" key="1">
    <source>
        <dbReference type="ARBA" id="ARBA00006217"/>
    </source>
</evidence>
<evidence type="ECO:0000256" key="8">
    <source>
        <dbReference type="ARBA" id="ARBA00048348"/>
    </source>
</evidence>
<dbReference type="Proteomes" id="UP000709959">
    <property type="component" value="Unassembled WGS sequence"/>
</dbReference>
<proteinExistence type="inferred from homology"/>
<evidence type="ECO:0000313" key="12">
    <source>
        <dbReference type="Proteomes" id="UP000709959"/>
    </source>
</evidence>
<dbReference type="InterPro" id="IPR015892">
    <property type="entry name" value="Carbonic_anhydrase_CS"/>
</dbReference>
<comment type="caution">
    <text evidence="11">The sequence shown here is derived from an EMBL/GenBank/DDBJ whole genome shotgun (WGS) entry which is preliminary data.</text>
</comment>
<feature type="binding site" evidence="9">
    <location>
        <position position="97"/>
    </location>
    <ligand>
        <name>Zn(2+)</name>
        <dbReference type="ChEBI" id="CHEBI:29105"/>
    </ligand>
</feature>
<evidence type="ECO:0000256" key="4">
    <source>
        <dbReference type="ARBA" id="ARBA00022723"/>
    </source>
</evidence>
<evidence type="ECO:0000256" key="3">
    <source>
        <dbReference type="ARBA" id="ARBA00014628"/>
    </source>
</evidence>
<evidence type="ECO:0000256" key="6">
    <source>
        <dbReference type="ARBA" id="ARBA00023239"/>
    </source>
</evidence>
<feature type="binding site" evidence="9">
    <location>
        <position position="100"/>
    </location>
    <ligand>
        <name>Zn(2+)</name>
        <dbReference type="ChEBI" id="CHEBI:29105"/>
    </ligand>
</feature>
<dbReference type="SUPFAM" id="SSF53056">
    <property type="entry name" value="beta-carbonic anhydrase, cab"/>
    <property type="match status" value="1"/>
</dbReference>
<keyword evidence="4 9" id="KW-0479">Metal-binding</keyword>
<feature type="binding site" evidence="9">
    <location>
        <position position="41"/>
    </location>
    <ligand>
        <name>Zn(2+)</name>
        <dbReference type="ChEBI" id="CHEBI:29105"/>
    </ligand>
</feature>
<reference evidence="11 12" key="1">
    <citation type="submission" date="2020-10" db="EMBL/GenBank/DDBJ databases">
        <title>Connecting structure to function with the recovery of over 1000 high-quality activated sludge metagenome-assembled genomes encoding full-length rRNA genes using long-read sequencing.</title>
        <authorList>
            <person name="Singleton C.M."/>
            <person name="Petriglieri F."/>
            <person name="Kristensen J.M."/>
            <person name="Kirkegaard R.H."/>
            <person name="Michaelsen T.Y."/>
            <person name="Andersen M.H."/>
            <person name="Karst S.M."/>
            <person name="Dueholm M.S."/>
            <person name="Nielsen P.H."/>
            <person name="Albertsen M."/>
        </authorList>
    </citation>
    <scope>NUCLEOTIDE SEQUENCE [LARGE SCALE GENOMIC DNA]</scope>
    <source>
        <strain evidence="11">OdNE_18-Q3-R46-58_MAXAC.008</strain>
    </source>
</reference>
<dbReference type="EC" id="4.2.1.1" evidence="2 10"/>
<evidence type="ECO:0000256" key="2">
    <source>
        <dbReference type="ARBA" id="ARBA00012925"/>
    </source>
</evidence>
<evidence type="ECO:0000256" key="10">
    <source>
        <dbReference type="RuleBase" id="RU003956"/>
    </source>
</evidence>
<dbReference type="PROSITE" id="PS00705">
    <property type="entry name" value="PROK_CO2_ANHYDRASE_2"/>
    <property type="match status" value="1"/>
</dbReference>
<sequence length="222" mass="24633">MQRLVQGIHHFQTQIFSSHKELFERLDQDQTPETLFITCSDSRISPNLITQTQPGELFILRNVGNLIPPYESMGGMAAGIEFAVASLQVKDIIICGHSNCGAMKALMEPETVSELPATKAWLAHARATERIMWESYGHLKGNELLHATVEENVLVQLDNLRKHPSVAKAVANGMLHLHAWYYKIETGEVFAFDPGRGQYVSVTGTDGLAPLAEEHRATDLSI</sequence>
<gene>
    <name evidence="11" type="ORF">IPN91_03385</name>
</gene>
<dbReference type="InterPro" id="IPR045066">
    <property type="entry name" value="Beta_CA_cladeB"/>
</dbReference>
<dbReference type="Pfam" id="PF00484">
    <property type="entry name" value="Pro_CA"/>
    <property type="match status" value="1"/>
</dbReference>
<accession>A0A936K6T2</accession>